<dbReference type="VEuPathDB" id="TriTrypDB:ECC02_013325"/>
<gene>
    <name evidence="2" type="ORF">ECC02_013325</name>
</gene>
<keyword evidence="1" id="KW-0472">Membrane</keyword>
<evidence type="ECO:0000313" key="2">
    <source>
        <dbReference type="EMBL" id="KAF5214107.1"/>
    </source>
</evidence>
<dbReference type="Proteomes" id="UP000583944">
    <property type="component" value="Unassembled WGS sequence"/>
</dbReference>
<comment type="caution">
    <text evidence="2">The sequence shown here is derived from an EMBL/GenBank/DDBJ whole genome shotgun (WGS) entry which is preliminary data.</text>
</comment>
<keyword evidence="1" id="KW-1133">Transmembrane helix</keyword>
<organism evidence="2 3">
    <name type="scientific">Trypanosoma cruzi</name>
    <dbReference type="NCBI Taxonomy" id="5693"/>
    <lineage>
        <taxon>Eukaryota</taxon>
        <taxon>Discoba</taxon>
        <taxon>Euglenozoa</taxon>
        <taxon>Kinetoplastea</taxon>
        <taxon>Metakinetoplastina</taxon>
        <taxon>Trypanosomatida</taxon>
        <taxon>Trypanosomatidae</taxon>
        <taxon>Trypanosoma</taxon>
        <taxon>Schizotrypanum</taxon>
    </lineage>
</organism>
<reference evidence="2 3" key="1">
    <citation type="journal article" date="2019" name="Genome Biol. Evol.">
        <title>Nanopore Sequencing Significantly Improves Genome Assembly of the Protozoan Parasite Trypanosoma cruzi.</title>
        <authorList>
            <person name="Diaz-Viraque F."/>
            <person name="Pita S."/>
            <person name="Greif G."/>
            <person name="de Souza R.C.M."/>
            <person name="Iraola G."/>
            <person name="Robello C."/>
        </authorList>
    </citation>
    <scope>NUCLEOTIDE SEQUENCE [LARGE SCALE GENOMIC DNA]</scope>
    <source>
        <strain evidence="2 3">Berenice</strain>
    </source>
</reference>
<dbReference type="AlphaFoldDB" id="A0A7J6XI66"/>
<accession>A0A7J6XI66</accession>
<dbReference type="EMBL" id="JABDHM010000605">
    <property type="protein sequence ID" value="KAF5214107.1"/>
    <property type="molecule type" value="Genomic_DNA"/>
</dbReference>
<dbReference type="VEuPathDB" id="TriTrypDB:BCY84_12329"/>
<evidence type="ECO:0000313" key="3">
    <source>
        <dbReference type="Proteomes" id="UP000583944"/>
    </source>
</evidence>
<proteinExistence type="predicted"/>
<sequence length="261" mass="28595">MRVVLVSAGVAGLPFLISSLCAYFCDFVCLPLRVICAAFVPGRVINGTERGAARRYFVDRTQYFPFHLHHFTCNDMRGSVVVVCGTSLRAVSLFLSFLFLFCCFIGLVVLLSLVFCCCSVFPLPAGVCVLARTCGGTGPTDKSAKGTKHDQRASVMFCPDPYGAMRLMQYNMQRRAVQQMVAETQRQMMQQGCTVPNEMPPSPEGFGNMGGPNSGWGPCRQQSGSHEPTPAGYFGGFSPAPQFFPNDLESMRIPEERYGNC</sequence>
<name>A0A7J6XI66_TRYCR</name>
<evidence type="ECO:0000256" key="1">
    <source>
        <dbReference type="SAM" id="Phobius"/>
    </source>
</evidence>
<keyword evidence="1" id="KW-0812">Transmembrane</keyword>
<protein>
    <submittedName>
        <fullName evidence="2">Uncharacterized protein</fullName>
    </submittedName>
</protein>
<feature type="transmembrane region" description="Helical" evidence="1">
    <location>
        <begin position="97"/>
        <end position="123"/>
    </location>
</feature>